<organism evidence="2 3">
    <name type="scientific">Flavobacterium flavipallidum</name>
    <dbReference type="NCBI Taxonomy" id="3139140"/>
    <lineage>
        <taxon>Bacteria</taxon>
        <taxon>Pseudomonadati</taxon>
        <taxon>Bacteroidota</taxon>
        <taxon>Flavobacteriia</taxon>
        <taxon>Flavobacteriales</taxon>
        <taxon>Flavobacteriaceae</taxon>
        <taxon>Flavobacterium</taxon>
    </lineage>
</organism>
<gene>
    <name evidence="2" type="ORF">AAEO59_03455</name>
</gene>
<evidence type="ECO:0000313" key="3">
    <source>
        <dbReference type="Proteomes" id="UP001398556"/>
    </source>
</evidence>
<accession>A0ABU9HJZ6</accession>
<dbReference type="RefSeq" id="WP_341699344.1">
    <property type="nucleotide sequence ID" value="NZ_JBBYHU010000004.1"/>
</dbReference>
<dbReference type="InterPro" id="IPR029044">
    <property type="entry name" value="Nucleotide-diphossugar_trans"/>
</dbReference>
<dbReference type="InterPro" id="IPR059123">
    <property type="entry name" value="StrF_dom"/>
</dbReference>
<dbReference type="Proteomes" id="UP001398556">
    <property type="component" value="Unassembled WGS sequence"/>
</dbReference>
<feature type="domain" description="Streptomycin biosynthesis protein StrF" evidence="1">
    <location>
        <begin position="4"/>
        <end position="205"/>
    </location>
</feature>
<dbReference type="Pfam" id="PF13712">
    <property type="entry name" value="Glyco_tranf_2_5"/>
    <property type="match status" value="1"/>
</dbReference>
<name>A0ABU9HJZ6_9FLAO</name>
<dbReference type="Gene3D" id="3.90.550.10">
    <property type="entry name" value="Spore Coat Polysaccharide Biosynthesis Protein SpsA, Chain A"/>
    <property type="match status" value="1"/>
</dbReference>
<keyword evidence="3" id="KW-1185">Reference proteome</keyword>
<proteinExistence type="predicted"/>
<comment type="caution">
    <text evidence="2">The sequence shown here is derived from an EMBL/GenBank/DDBJ whole genome shotgun (WGS) entry which is preliminary data.</text>
</comment>
<reference evidence="2 3" key="1">
    <citation type="submission" date="2024-04" db="EMBL/GenBank/DDBJ databases">
        <title>Flavobacterium sp. DGU99 16S ribosomal RNA gene Genome sequencing and assembly.</title>
        <authorList>
            <person name="Park S."/>
        </authorList>
    </citation>
    <scope>NUCLEOTIDE SEQUENCE [LARGE SCALE GENOMIC DNA]</scope>
    <source>
        <strain evidence="2 3">DGU99</strain>
    </source>
</reference>
<dbReference type="SUPFAM" id="SSF53448">
    <property type="entry name" value="Nucleotide-diphospho-sugar transferases"/>
    <property type="match status" value="1"/>
</dbReference>
<evidence type="ECO:0000313" key="2">
    <source>
        <dbReference type="EMBL" id="MEL1240098.1"/>
    </source>
</evidence>
<protein>
    <submittedName>
        <fullName evidence="2">Glycosyltransferase</fullName>
    </submittedName>
</protein>
<evidence type="ECO:0000259" key="1">
    <source>
        <dbReference type="Pfam" id="PF13712"/>
    </source>
</evidence>
<dbReference type="EMBL" id="JBBYHU010000004">
    <property type="protein sequence ID" value="MEL1240098.1"/>
    <property type="molecule type" value="Genomic_DNA"/>
</dbReference>
<sequence>MLSIIISSYQKSYFNQFEKNVEATIGTGFQYEIIKIDNPGIMGICAAYNSGAAKAKYPNLLFIHEDVQFETQNWGDILIQYLKRPEIGIVGLAGATRKTKMISSWYQLLIGDKDANRYNYKQVFKFQDRATEVRTNNPLQEYTSDVITLDGLFLAIEASKFNHFKFDESLLKSFHGYDLDFSLNVSTQYQNIVIYDILLTHFSEGKVNECWEKEALLVHKKWMKTLPIDDGVLTNSEIKNLETAVLYDTLNRIFSYDLDKFSKLLLIWRILKTYKMKSKFFQKTFLVELRYKLFN</sequence>